<evidence type="ECO:0008006" key="4">
    <source>
        <dbReference type="Google" id="ProtNLM"/>
    </source>
</evidence>
<dbReference type="EMBL" id="FOMQ01000015">
    <property type="protein sequence ID" value="SFE12752.1"/>
    <property type="molecule type" value="Genomic_DNA"/>
</dbReference>
<evidence type="ECO:0000313" key="3">
    <source>
        <dbReference type="Proteomes" id="UP000199517"/>
    </source>
</evidence>
<accession>A0A1I1Y033</accession>
<name>A0A1I1Y033_9BURK</name>
<dbReference type="AlphaFoldDB" id="A0A1I1Y033"/>
<keyword evidence="3" id="KW-1185">Reference proteome</keyword>
<feature type="signal peptide" evidence="1">
    <location>
        <begin position="1"/>
        <end position="35"/>
    </location>
</feature>
<evidence type="ECO:0000313" key="2">
    <source>
        <dbReference type="EMBL" id="SFE12752.1"/>
    </source>
</evidence>
<gene>
    <name evidence="2" type="ORF">SAMN04489710_11538</name>
</gene>
<sequence>MAGARCLRPLLRRAALSALAAGAVLGTAGSRPAYAGTWGLCERPQEAGVAEQDRRLRFAAAVQQALDDSGQTVALIARSGMDLGRFGVLYSHAGIALRSPETGRWSVRQLYYACDVARPRIYDQGLPGFVLGADGVRAGHVAVVLLPGPAGAALERVARDRDTALSLLAQDYSANAYAFSTRYQNCNQWVAEMLARAWAPWGSGESADPPLTPRAQAQRWLRAQGYAPQPLPAGSHALMFAAHFAPLVHVDDHPLQDIQALRWRTSLPRDIEEFARRQVPGAQRIGLCHDTRRAVVHRGWTPDRPELVTPAGCAAAEEDTVVALDR</sequence>
<reference evidence="3" key="1">
    <citation type="submission" date="2016-10" db="EMBL/GenBank/DDBJ databases">
        <authorList>
            <person name="Varghese N."/>
            <person name="Submissions S."/>
        </authorList>
    </citation>
    <scope>NUCLEOTIDE SEQUENCE [LARGE SCALE GENOMIC DNA]</scope>
    <source>
        <strain evidence="3">DSM 7481</strain>
    </source>
</reference>
<dbReference type="Proteomes" id="UP000199517">
    <property type="component" value="Unassembled WGS sequence"/>
</dbReference>
<protein>
    <recommendedName>
        <fullName evidence="4">DUF2145 domain-containing protein</fullName>
    </recommendedName>
</protein>
<dbReference type="OrthoDB" id="9000139at2"/>
<proteinExistence type="predicted"/>
<organism evidence="2 3">
    <name type="scientific">Paracidovorax konjaci</name>
    <dbReference type="NCBI Taxonomy" id="32040"/>
    <lineage>
        <taxon>Bacteria</taxon>
        <taxon>Pseudomonadati</taxon>
        <taxon>Pseudomonadota</taxon>
        <taxon>Betaproteobacteria</taxon>
        <taxon>Burkholderiales</taxon>
        <taxon>Comamonadaceae</taxon>
        <taxon>Paracidovorax</taxon>
    </lineage>
</organism>
<feature type="chain" id="PRO_5011710037" description="DUF2145 domain-containing protein" evidence="1">
    <location>
        <begin position="36"/>
        <end position="326"/>
    </location>
</feature>
<evidence type="ECO:0000256" key="1">
    <source>
        <dbReference type="SAM" id="SignalP"/>
    </source>
</evidence>
<dbReference type="InterPro" id="IPR014547">
    <property type="entry name" value="UCP028477"/>
</dbReference>
<dbReference type="STRING" id="32040.SAMN04489710_11538"/>
<dbReference type="RefSeq" id="WP_092955922.1">
    <property type="nucleotide sequence ID" value="NZ_FOMQ01000015.1"/>
</dbReference>
<dbReference type="PIRSF" id="PIRSF028477">
    <property type="entry name" value="UCP028477"/>
    <property type="match status" value="1"/>
</dbReference>
<dbReference type="Pfam" id="PF09916">
    <property type="entry name" value="DUF2145"/>
    <property type="match status" value="1"/>
</dbReference>
<keyword evidence="1" id="KW-0732">Signal</keyword>